<keyword evidence="2" id="KW-1185">Reference proteome</keyword>
<dbReference type="AlphaFoldDB" id="A0A915SIC8"/>
<dbReference type="EMBL" id="AP019769">
    <property type="protein sequence ID" value="BBL45557.1"/>
    <property type="molecule type" value="Genomic_DNA"/>
</dbReference>
<protein>
    <submittedName>
        <fullName evidence="1">Uncharacterized protein</fullName>
    </submittedName>
</protein>
<name>A0A915SIC8_9ARCH</name>
<sequence length="280" mass="33157">MNKELLKYLYTTSGTVDLIKKVPNSDKEFIKITKKIIVYELKYIKYLSLYKDIIKALKIGYKNAYLGYLHPAEGINRFILERYSLSILIKNATNIYKKVLKNKDWHRMVDDGYVIRYGGEALGKIKKYIDKKEIDKYTIYFAGKPVCENHLKWNDYSKEIKYLYKNLNIRPDKNIKCSFCNSKAKYFTIAMPKAGALISLAYETINRDPNFMLKLYSNLSRILHPYGFMDLERKKVFTAWARDLFMIFLEINKVLDPENFNMEGKSAYFLLKYFINEILN</sequence>
<dbReference type="RefSeq" id="WP_258392875.1">
    <property type="nucleotide sequence ID" value="NZ_AP019769.1"/>
</dbReference>
<accession>A0A915SIC8</accession>
<dbReference type="GeneID" id="74568341"/>
<gene>
    <name evidence="1" type="ORF">MJ1_0394</name>
</gene>
<dbReference type="KEGG" id="naer:MJ1_0394"/>
<proteinExistence type="predicted"/>
<evidence type="ECO:0000313" key="1">
    <source>
        <dbReference type="EMBL" id="BBL45557.1"/>
    </source>
</evidence>
<organism evidence="1 2">
    <name type="scientific">Nanobdella aerobiophila</name>
    <dbReference type="NCBI Taxonomy" id="2586965"/>
    <lineage>
        <taxon>Archaea</taxon>
        <taxon>Nanobdellota</taxon>
        <taxon>Nanobdellia</taxon>
        <taxon>Nanobdellales</taxon>
        <taxon>Nanobdellaceae</taxon>
        <taxon>Nanobdella</taxon>
    </lineage>
</organism>
<reference evidence="2" key="1">
    <citation type="journal article" date="2022" name="Int. J. Syst. Evol. Microbiol.">
        <title>Nanobdella aerobiophila gen. nov., sp. nov., a thermoacidophilic, obligate ectosymbiotic archaeon, and proposal of Nanobdellaceae fam. nov., Nanobdellales ord. nov. and Nanobdellia class. nov.</title>
        <authorList>
            <person name="Kato S."/>
            <person name="Ogasawara A."/>
            <person name="Itoh T."/>
            <person name="Sakai H.D."/>
            <person name="Shimizu M."/>
            <person name="Yuki M."/>
            <person name="Kaneko M."/>
            <person name="Takashina T."/>
            <person name="Ohkuma M."/>
        </authorList>
    </citation>
    <scope>NUCLEOTIDE SEQUENCE [LARGE SCALE GENOMIC DNA]</scope>
    <source>
        <strain evidence="2">MJ1</strain>
    </source>
</reference>
<evidence type="ECO:0000313" key="2">
    <source>
        <dbReference type="Proteomes" id="UP001055553"/>
    </source>
</evidence>
<dbReference type="Proteomes" id="UP001055553">
    <property type="component" value="Chromosome"/>
</dbReference>